<dbReference type="SUPFAM" id="SSF141562">
    <property type="entry name" value="At5g01610-like"/>
    <property type="match status" value="1"/>
</dbReference>
<dbReference type="Gene3D" id="2.30.240.10">
    <property type="entry name" value="At5g01610-like"/>
    <property type="match status" value="1"/>
</dbReference>
<evidence type="ECO:0000313" key="3">
    <source>
        <dbReference type="Proteomes" id="UP001141806"/>
    </source>
</evidence>
<feature type="chain" id="PRO_5040235196" evidence="1">
    <location>
        <begin position="21"/>
        <end position="147"/>
    </location>
</feature>
<dbReference type="InterPro" id="IPR036758">
    <property type="entry name" value="At5g01610-like"/>
</dbReference>
<dbReference type="PANTHER" id="PTHR31676:SF172">
    <property type="entry name" value="OS01G0595400 PROTEIN"/>
    <property type="match status" value="1"/>
</dbReference>
<reference evidence="2" key="1">
    <citation type="journal article" date="2023" name="Plant J.">
        <title>The genome of the king protea, Protea cynaroides.</title>
        <authorList>
            <person name="Chang J."/>
            <person name="Duong T.A."/>
            <person name="Schoeman C."/>
            <person name="Ma X."/>
            <person name="Roodt D."/>
            <person name="Barker N."/>
            <person name="Li Z."/>
            <person name="Van de Peer Y."/>
            <person name="Mizrachi E."/>
        </authorList>
    </citation>
    <scope>NUCLEOTIDE SEQUENCE</scope>
    <source>
        <tissue evidence="2">Young leaves</tissue>
    </source>
</reference>
<dbReference type="Pfam" id="PF04398">
    <property type="entry name" value="DUF538"/>
    <property type="match status" value="1"/>
</dbReference>
<keyword evidence="1" id="KW-0732">Signal</keyword>
<accession>A0A9Q0H4V4</accession>
<organism evidence="2 3">
    <name type="scientific">Protea cynaroides</name>
    <dbReference type="NCBI Taxonomy" id="273540"/>
    <lineage>
        <taxon>Eukaryota</taxon>
        <taxon>Viridiplantae</taxon>
        <taxon>Streptophyta</taxon>
        <taxon>Embryophyta</taxon>
        <taxon>Tracheophyta</taxon>
        <taxon>Spermatophyta</taxon>
        <taxon>Magnoliopsida</taxon>
        <taxon>Proteales</taxon>
        <taxon>Proteaceae</taxon>
        <taxon>Protea</taxon>
    </lineage>
</organism>
<sequence>MADTRLFFVSIFLLFVLTSANPSENPNPNPRLSPAHDELEKHGFPIGLLPTNVLDYDLNQTTGDFTVKLGDHCKITLPPDNYLATYGKKITGKLVKAVRIWSSRLGWSPPSTLPRISMRALLVRVSVHHPNLASIAYVYRSDHAIVL</sequence>
<dbReference type="EMBL" id="JAMYWD010000010">
    <property type="protein sequence ID" value="KAJ4959249.1"/>
    <property type="molecule type" value="Genomic_DNA"/>
</dbReference>
<dbReference type="PANTHER" id="PTHR31676">
    <property type="entry name" value="T31J12.3 PROTEIN-RELATED"/>
    <property type="match status" value="1"/>
</dbReference>
<name>A0A9Q0H4V4_9MAGN</name>
<dbReference type="OrthoDB" id="744548at2759"/>
<evidence type="ECO:0000256" key="1">
    <source>
        <dbReference type="SAM" id="SignalP"/>
    </source>
</evidence>
<comment type="caution">
    <text evidence="2">The sequence shown here is derived from an EMBL/GenBank/DDBJ whole genome shotgun (WGS) entry which is preliminary data.</text>
</comment>
<protein>
    <submittedName>
        <fullName evidence="2">Uncharacterized protein</fullName>
    </submittedName>
</protein>
<dbReference type="Proteomes" id="UP001141806">
    <property type="component" value="Unassembled WGS sequence"/>
</dbReference>
<feature type="signal peptide" evidence="1">
    <location>
        <begin position="1"/>
        <end position="20"/>
    </location>
</feature>
<evidence type="ECO:0000313" key="2">
    <source>
        <dbReference type="EMBL" id="KAJ4959249.1"/>
    </source>
</evidence>
<gene>
    <name evidence="2" type="ORF">NE237_026360</name>
</gene>
<proteinExistence type="predicted"/>
<keyword evidence="3" id="KW-1185">Reference proteome</keyword>
<dbReference type="AlphaFoldDB" id="A0A9Q0H4V4"/>
<dbReference type="InterPro" id="IPR007493">
    <property type="entry name" value="DUF538"/>
</dbReference>